<evidence type="ECO:0000259" key="2">
    <source>
        <dbReference type="Pfam" id="PF20539"/>
    </source>
</evidence>
<dbReference type="InterPro" id="IPR036116">
    <property type="entry name" value="FN3_sf"/>
</dbReference>
<feature type="transmembrane region" description="Helical" evidence="1">
    <location>
        <begin position="339"/>
        <end position="360"/>
    </location>
</feature>
<dbReference type="Pfam" id="PF20539">
    <property type="entry name" value="DUF6754"/>
    <property type="match status" value="1"/>
</dbReference>
<gene>
    <name evidence="3" type="ORF">ENW73_06095</name>
</gene>
<evidence type="ECO:0000256" key="1">
    <source>
        <dbReference type="SAM" id="Phobius"/>
    </source>
</evidence>
<keyword evidence="1" id="KW-0812">Transmembrane</keyword>
<dbReference type="EMBL" id="DTLI01000144">
    <property type="protein sequence ID" value="HHS52418.1"/>
    <property type="molecule type" value="Genomic_DNA"/>
</dbReference>
<dbReference type="Gene3D" id="2.60.40.10">
    <property type="entry name" value="Immunoglobulins"/>
    <property type="match status" value="1"/>
</dbReference>
<proteinExistence type="predicted"/>
<dbReference type="InterPro" id="IPR013783">
    <property type="entry name" value="Ig-like_fold"/>
</dbReference>
<feature type="transmembrane region" description="Helical" evidence="1">
    <location>
        <begin position="117"/>
        <end position="134"/>
    </location>
</feature>
<accession>A0A7C6EAS4</accession>
<dbReference type="InterPro" id="IPR003961">
    <property type="entry name" value="FN3_dom"/>
</dbReference>
<keyword evidence="1" id="KW-0472">Membrane</keyword>
<reference evidence="3" key="1">
    <citation type="journal article" date="2020" name="mSystems">
        <title>Genome- and Community-Level Interaction Insights into Carbon Utilization and Element Cycling Functions of Hydrothermarchaeota in Hydrothermal Sediment.</title>
        <authorList>
            <person name="Zhou Z."/>
            <person name="Liu Y."/>
            <person name="Xu W."/>
            <person name="Pan J."/>
            <person name="Luo Z.H."/>
            <person name="Li M."/>
        </authorList>
    </citation>
    <scope>NUCLEOTIDE SEQUENCE [LARGE SCALE GENOMIC DNA]</scope>
    <source>
        <strain evidence="3">SpSt-876</strain>
    </source>
</reference>
<comment type="caution">
    <text evidence="3">The sequence shown here is derived from an EMBL/GenBank/DDBJ whole genome shotgun (WGS) entry which is preliminary data.</text>
</comment>
<feature type="domain" description="DUF6754" evidence="2">
    <location>
        <begin position="108"/>
        <end position="354"/>
    </location>
</feature>
<keyword evidence="1" id="KW-1133">Transmembrane helix</keyword>
<dbReference type="SUPFAM" id="SSF49265">
    <property type="entry name" value="Fibronectin type III"/>
    <property type="match status" value="1"/>
</dbReference>
<dbReference type="AlphaFoldDB" id="A0A7C6EAS4"/>
<organism evidence="3">
    <name type="scientific">candidate division WOR-3 bacterium</name>
    <dbReference type="NCBI Taxonomy" id="2052148"/>
    <lineage>
        <taxon>Bacteria</taxon>
        <taxon>Bacteria division WOR-3</taxon>
    </lineage>
</organism>
<name>A0A7C6EAS4_UNCW3</name>
<dbReference type="InterPro" id="IPR046642">
    <property type="entry name" value="DUF6754"/>
</dbReference>
<sequence>MIISILITLTMAISPPTYVRAWDNPNDAGGAIRISWHLSADDSIIDGYEILRLAEGEKEYQPIGFIGKGRNCYTDDETKDGLRYQYRVSAVKDTIRSYSEPSNFAQSSAQWFNTDRINVLIFTAIFIFLILWFITQAKRGTRLFVRRIAGLAAVEEAVGRATEMGKPILYVPGLSTVDDVATIAGLNILGEVAKKTAQYDTKLIVPNRDPIVYTVAREVVKEAYTQVGRPDAFNPDSVYFVTDSQFAFAAAVDGIMTRENPATNFFMGYFWAESLIMAETGASTGAIQIAGTDAVMQLPFFITACDYTLIGEELYAASAYLSREPLLLGALKGQDFGKAIIIGVLLLTTLLALLLNLPVLNLF</sequence>
<evidence type="ECO:0000313" key="3">
    <source>
        <dbReference type="EMBL" id="HHS52418.1"/>
    </source>
</evidence>
<dbReference type="CDD" id="cd00063">
    <property type="entry name" value="FN3"/>
    <property type="match status" value="1"/>
</dbReference>
<protein>
    <submittedName>
        <fullName evidence="3">Fibronectin type III domain-containing protein</fullName>
    </submittedName>
</protein>